<protein>
    <submittedName>
        <fullName evidence="1">Uncharacterized protein</fullName>
    </submittedName>
</protein>
<sequence>MVIEDIETGPELIKRLIAQEVREYHRIHTRPSETRSSTHADLVALRTLEDFKAALIEPVETEALFSGGQVMTCWSVTRSNGAYRVIYLPQAALFSLAVESMFGPVDIGVHGPAIAVFSSVG</sequence>
<gene>
    <name evidence="1" type="ORF">TG4357_02366</name>
</gene>
<evidence type="ECO:0000313" key="1">
    <source>
        <dbReference type="EMBL" id="CUH66318.1"/>
    </source>
</evidence>
<name>A0A0P1FDZ8_THAGE</name>
<proteinExistence type="predicted"/>
<organism evidence="1 2">
    <name type="scientific">Thalassovita gelatinovora</name>
    <name type="common">Thalassobius gelatinovorus</name>
    <dbReference type="NCBI Taxonomy" id="53501"/>
    <lineage>
        <taxon>Bacteria</taxon>
        <taxon>Pseudomonadati</taxon>
        <taxon>Pseudomonadota</taxon>
        <taxon>Alphaproteobacteria</taxon>
        <taxon>Rhodobacterales</taxon>
        <taxon>Roseobacteraceae</taxon>
        <taxon>Thalassovita</taxon>
    </lineage>
</organism>
<dbReference type="Proteomes" id="UP000051587">
    <property type="component" value="Unassembled WGS sequence"/>
</dbReference>
<dbReference type="AlphaFoldDB" id="A0A0P1FDZ8"/>
<evidence type="ECO:0000313" key="2">
    <source>
        <dbReference type="Proteomes" id="UP000051587"/>
    </source>
</evidence>
<keyword evidence="2" id="KW-1185">Reference proteome</keyword>
<dbReference type="OrthoDB" id="7861209at2"/>
<accession>A0A0P1FDZ8</accession>
<reference evidence="1 2" key="1">
    <citation type="submission" date="2015-09" db="EMBL/GenBank/DDBJ databases">
        <authorList>
            <consortium name="Swine Surveillance"/>
        </authorList>
    </citation>
    <scope>NUCLEOTIDE SEQUENCE [LARGE SCALE GENOMIC DNA]</scope>
    <source>
        <strain evidence="1 2">CECT 4357</strain>
    </source>
</reference>
<dbReference type="STRING" id="53501.SAMN04488043_10497"/>
<dbReference type="RefSeq" id="WP_058263103.1">
    <property type="nucleotide sequence ID" value="NZ_CP051181.1"/>
</dbReference>
<dbReference type="EMBL" id="CYSA01000023">
    <property type="protein sequence ID" value="CUH66318.1"/>
    <property type="molecule type" value="Genomic_DNA"/>
</dbReference>